<dbReference type="EMBL" id="FNKH01000003">
    <property type="protein sequence ID" value="SDR29997.1"/>
    <property type="molecule type" value="Genomic_DNA"/>
</dbReference>
<protein>
    <submittedName>
        <fullName evidence="1">Uncharacterized protein</fullName>
    </submittedName>
</protein>
<name>A0A1H1HX09_9MICC</name>
<evidence type="ECO:0000313" key="1">
    <source>
        <dbReference type="EMBL" id="SDR29997.1"/>
    </source>
</evidence>
<reference evidence="1 2" key="1">
    <citation type="submission" date="2016-10" db="EMBL/GenBank/DDBJ databases">
        <authorList>
            <person name="de Groot N.N."/>
        </authorList>
    </citation>
    <scope>NUCLEOTIDE SEQUENCE [LARGE SCALE GENOMIC DNA]</scope>
    <source>
        <strain evidence="1 2">DSM 20117</strain>
    </source>
</reference>
<dbReference type="Proteomes" id="UP000181917">
    <property type="component" value="Unassembled WGS sequence"/>
</dbReference>
<sequence length="65" mass="6988">MTSKNITALSTAEAHQLINIAVEELQHLARQEGSRGILVTRTGPGQFIVELSENVPYGLTLEAVA</sequence>
<organism evidence="1 2">
    <name type="scientific">Crystallibacter crystallopoietes</name>
    <dbReference type="NCBI Taxonomy" id="37928"/>
    <lineage>
        <taxon>Bacteria</taxon>
        <taxon>Bacillati</taxon>
        <taxon>Actinomycetota</taxon>
        <taxon>Actinomycetes</taxon>
        <taxon>Micrococcales</taxon>
        <taxon>Micrococcaceae</taxon>
        <taxon>Crystallibacter</taxon>
    </lineage>
</organism>
<dbReference type="STRING" id="37928.SAMN04489742_4754"/>
<gene>
    <name evidence="1" type="ORF">SAMN04489742_4754</name>
</gene>
<dbReference type="AlphaFoldDB" id="A0A1H1HX09"/>
<dbReference type="OrthoDB" id="4951415at2"/>
<keyword evidence="2" id="KW-1185">Reference proteome</keyword>
<dbReference type="RefSeq" id="WP_074703536.1">
    <property type="nucleotide sequence ID" value="NZ_FNKH01000003.1"/>
</dbReference>
<evidence type="ECO:0000313" key="2">
    <source>
        <dbReference type="Proteomes" id="UP000181917"/>
    </source>
</evidence>
<accession>A0A1H1HX09</accession>
<proteinExistence type="predicted"/>